<organism evidence="1">
    <name type="scientific">Curvibacter symbiont subsp. Hydra magnipapillata</name>
    <dbReference type="NCBI Taxonomy" id="667019"/>
    <lineage>
        <taxon>Bacteria</taxon>
        <taxon>Pseudomonadati</taxon>
        <taxon>Pseudomonadota</taxon>
        <taxon>Betaproteobacteria</taxon>
        <taxon>Burkholderiales</taxon>
        <taxon>Comamonadaceae</taxon>
        <taxon>Curvibacter</taxon>
    </lineage>
</organism>
<gene>
    <name evidence="1" type="ORF">Csp_B18150</name>
</gene>
<evidence type="ECO:0000313" key="1">
    <source>
        <dbReference type="EMBL" id="CBA33257.1"/>
    </source>
</evidence>
<proteinExistence type="predicted"/>
<name>C9YGB5_CURXX</name>
<protein>
    <submittedName>
        <fullName evidence="1">Uncharacterized protein</fullName>
    </submittedName>
</protein>
<dbReference type="AlphaFoldDB" id="C9YGB5"/>
<reference evidence="1" key="1">
    <citation type="journal article" date="2010" name="Nature">
        <title>The Dynamic genome of Hydra.</title>
        <authorList>
            <person name="Chapman J.A."/>
            <person name="Kirkness E.F."/>
            <person name="Simakov O."/>
            <person name="Hampson S.E."/>
            <person name="Mitros T."/>
            <person name="Weinmaier T."/>
            <person name="Rattei T."/>
            <person name="Balasubramanian P.G."/>
            <person name="Borman J."/>
            <person name="Busam D."/>
            <person name="Disbennett K."/>
            <person name="Pfannkoch C."/>
            <person name="Sumin N."/>
            <person name="Sutton G."/>
            <person name="Viswanathan L."/>
            <person name="Walenz B."/>
            <person name="Goodstein D.M."/>
            <person name="Hellsten U."/>
            <person name="Kawashima T."/>
            <person name="Prochnik S.E."/>
            <person name="Putnam N.H."/>
            <person name="Shu S."/>
            <person name="Blumberg B."/>
            <person name="Dana C.E."/>
            <person name="Gee L."/>
            <person name="Kibler D.F."/>
            <person name="Law L."/>
            <person name="Lindgens D."/>
            <person name="Martinez D.E."/>
            <person name="Peng J."/>
            <person name="Wigge P.A."/>
            <person name="Bertulat B."/>
            <person name="Guder C."/>
            <person name="Nakamura Y."/>
            <person name="Ozbek S."/>
            <person name="Watanabe H."/>
            <person name="Khalturin K."/>
            <person name="Hemmrich G."/>
            <person name="Franke A."/>
            <person name="Augustin R."/>
            <person name="Fraune S."/>
            <person name="Hayakawa E."/>
            <person name="Hayakawa S."/>
            <person name="Hirose M."/>
            <person name="Hwang J."/>
            <person name="Ikeo K."/>
            <person name="Nishimiya-Fujisawa C."/>
            <person name="Ogura A."/>
            <person name="Takahashi T."/>
            <person name="Steinmetz P.R."/>
            <person name="Zhang X."/>
            <person name="Aufschnaiter R."/>
            <person name="Eder M.K."/>
            <person name="Gorny A.K."/>
            <person name="Salvenmoser W."/>
            <person name="Heimberg A.M."/>
            <person name="Wheeler B.M."/>
            <person name="Peterson K.J."/>
            <person name="Boettger A."/>
            <person name="Tischler P."/>
            <person name="Wolf A."/>
            <person name="Gojobori T."/>
            <person name="Remington K.A."/>
            <person name="Strausberg R.L."/>
            <person name="Venter J."/>
            <person name="Technau U."/>
            <person name="Hobmayer B."/>
            <person name="Bosch T.C."/>
            <person name="Holstein T.W."/>
            <person name="Fujisawa T."/>
            <person name="Bode H.R."/>
            <person name="David C.N."/>
            <person name="Rokhsar D.S."/>
            <person name="Steele R.E."/>
        </authorList>
    </citation>
    <scope>NUCLEOTIDE SEQUENCE</scope>
</reference>
<accession>C9YGB5</accession>
<dbReference type="EMBL" id="FN543108">
    <property type="protein sequence ID" value="CBA33257.1"/>
    <property type="molecule type" value="Genomic_DNA"/>
</dbReference>
<sequence>MAVAAAQKWPHMVWSDVNFEDWPLREKAVVEALNAWAGPGRKLTMLAKRYNQVTLLHPRFVQWRGTWSHLVDCRVVKHLDDSEMPSALVGPEWFLHRRELTRSIGVFGNEPRVRVELTELLDECRRQSSPGFPATTLGL</sequence>